<dbReference type="PROSITE" id="PS50985">
    <property type="entry name" value="GRAS"/>
    <property type="match status" value="1"/>
</dbReference>
<feature type="region of interest" description="Leucine repeat II (LRII)" evidence="5">
    <location>
        <begin position="300"/>
        <end position="332"/>
    </location>
</feature>
<feature type="region of interest" description="PFYRE" evidence="5">
    <location>
        <begin position="341"/>
        <end position="432"/>
    </location>
</feature>
<proteinExistence type="inferred from homology"/>
<comment type="similarity">
    <text evidence="5">Belongs to the GRAS family.</text>
</comment>
<evidence type="ECO:0000256" key="3">
    <source>
        <dbReference type="ARBA" id="ARBA00023163"/>
    </source>
</evidence>
<keyword evidence="8" id="KW-1185">Reference proteome</keyword>
<keyword evidence="4" id="KW-0539">Nucleus</keyword>
<evidence type="ECO:0000313" key="7">
    <source>
        <dbReference type="EMBL" id="KAJ4836717.1"/>
    </source>
</evidence>
<feature type="short sequence motif" description="VHIID" evidence="5">
    <location>
        <begin position="251"/>
        <end position="255"/>
    </location>
</feature>
<reference evidence="7" key="1">
    <citation type="submission" date="2022-02" db="EMBL/GenBank/DDBJ databases">
        <authorList>
            <person name="Henning P.M."/>
            <person name="McCubbin A.G."/>
            <person name="Shore J.S."/>
        </authorList>
    </citation>
    <scope>NUCLEOTIDE SEQUENCE</scope>
    <source>
        <strain evidence="7">F60SS</strain>
        <tissue evidence="7">Leaves</tissue>
    </source>
</reference>
<comment type="caution">
    <text evidence="7">The sequence shown here is derived from an EMBL/GenBank/DDBJ whole genome shotgun (WGS) entry which is preliminary data.</text>
</comment>
<dbReference type="OrthoDB" id="566705at2759"/>
<sequence length="706" mass="79129">LEGKTVSSGLCLLPELCNDEDSGDNTGIDLNLCYSIPYFSVLENDDSSNLEELIRGHKRLKKAPDIDGSIECNSNVFTYCGKKGSTNWPKLKFRDYVWAYTERYLAVEAMEEAAAAMMMKSKKIDSIVKEEVGGDGMILVQQLIACAEAVACRDKAHASVLLSELRANALVFGTSFQRVASCFVQGLTDRLAMLQELGAMGVPGPQARTVTFTAEKDEALRLAYEICPQIQFGHFVANASILEAIEGESSVHVVDLGMTLGLPQGQQWRELIHSLATRVGLKPCRLRITGVGNSAERLQEIGGELECCAQTVGLDFEFSFVESSLENLKAKDFRLFDGEIVVINSILQLHCVVKESRGALNSVLQVLHELSPRLLILVEQDSSHNGPFFLGRFMEALHYYSAIFDSLDAMLPKYDTKRAKIEQFFFAEEIKNIISCEGPARVERHERLDQWRRRMSRAGFHAAPLKMIMQAKQWLRRLNKCEGYTVTEEKGRKNQDLGMSLNALVRIPLAGSIGTHEDGLPKHSLFSSSSSSSTRTAQKLQQRQRYVPLVVQAKGKRAMQGRQYPKPPLLPKLEDDGNPKFVIFIRMANDEKEIQKMAIKQHRVLRSAKEFRYGYKIVENGNLRSALTSSNVIELPTPDKLKTVFDKVKDFFGEAKESFGKITALNSNTTEEAQEDSKEKSKHPQNLHYHHHLNVLCLPLPLNARV</sequence>
<dbReference type="EMBL" id="JAKUCV010004035">
    <property type="protein sequence ID" value="KAJ4836717.1"/>
    <property type="molecule type" value="Genomic_DNA"/>
</dbReference>
<keyword evidence="2" id="KW-0805">Transcription regulation</keyword>
<evidence type="ECO:0000313" key="8">
    <source>
        <dbReference type="Proteomes" id="UP001141552"/>
    </source>
</evidence>
<evidence type="ECO:0000256" key="2">
    <source>
        <dbReference type="ARBA" id="ARBA00023015"/>
    </source>
</evidence>
<comment type="caution">
    <text evidence="5">Lacks conserved residue(s) required for the propagation of feature annotation.</text>
</comment>
<accession>A0A9Q0JD22</accession>
<dbReference type="Proteomes" id="UP001141552">
    <property type="component" value="Unassembled WGS sequence"/>
</dbReference>
<gene>
    <name evidence="7" type="ORF">Tsubulata_024000</name>
</gene>
<feature type="non-terminal residue" evidence="7">
    <location>
        <position position="1"/>
    </location>
</feature>
<evidence type="ECO:0000256" key="4">
    <source>
        <dbReference type="ARBA" id="ARBA00023242"/>
    </source>
</evidence>
<protein>
    <recommendedName>
        <fullName evidence="9">DELLA protein</fullName>
    </recommendedName>
</protein>
<evidence type="ECO:0000256" key="1">
    <source>
        <dbReference type="ARBA" id="ARBA00004123"/>
    </source>
</evidence>
<keyword evidence="3" id="KW-0804">Transcription</keyword>
<evidence type="ECO:0000256" key="5">
    <source>
        <dbReference type="PROSITE-ProRule" id="PRU01191"/>
    </source>
</evidence>
<evidence type="ECO:0008006" key="9">
    <source>
        <dbReference type="Google" id="ProtNLM"/>
    </source>
</evidence>
<dbReference type="Pfam" id="PF03514">
    <property type="entry name" value="GRAS"/>
    <property type="match status" value="1"/>
</dbReference>
<feature type="region of interest" description="SAW" evidence="5">
    <location>
        <begin position="435"/>
        <end position="515"/>
    </location>
</feature>
<reference evidence="7" key="2">
    <citation type="journal article" date="2023" name="Plants (Basel)">
        <title>Annotation of the Turnera subulata (Passifloraceae) Draft Genome Reveals the S-Locus Evolved after the Divergence of Turneroideae from Passifloroideae in a Stepwise Manner.</title>
        <authorList>
            <person name="Henning P.M."/>
            <person name="Roalson E.H."/>
            <person name="Mir W."/>
            <person name="McCubbin A.G."/>
            <person name="Shore J.S."/>
        </authorList>
    </citation>
    <scope>NUCLEOTIDE SEQUENCE</scope>
    <source>
        <strain evidence="7">F60SS</strain>
    </source>
</reference>
<dbReference type="InterPro" id="IPR005202">
    <property type="entry name" value="TF_GRAS"/>
</dbReference>
<evidence type="ECO:0000256" key="6">
    <source>
        <dbReference type="SAM" id="MobiDB-lite"/>
    </source>
</evidence>
<dbReference type="AlphaFoldDB" id="A0A9Q0JD22"/>
<comment type="subcellular location">
    <subcellularLocation>
        <location evidence="1">Nucleus</location>
    </subcellularLocation>
</comment>
<organism evidence="7 8">
    <name type="scientific">Turnera subulata</name>
    <dbReference type="NCBI Taxonomy" id="218843"/>
    <lineage>
        <taxon>Eukaryota</taxon>
        <taxon>Viridiplantae</taxon>
        <taxon>Streptophyta</taxon>
        <taxon>Embryophyta</taxon>
        <taxon>Tracheophyta</taxon>
        <taxon>Spermatophyta</taxon>
        <taxon>Magnoliopsida</taxon>
        <taxon>eudicotyledons</taxon>
        <taxon>Gunneridae</taxon>
        <taxon>Pentapetalae</taxon>
        <taxon>rosids</taxon>
        <taxon>fabids</taxon>
        <taxon>Malpighiales</taxon>
        <taxon>Passifloraceae</taxon>
        <taxon>Turnera</taxon>
    </lineage>
</organism>
<feature type="region of interest" description="Disordered" evidence="6">
    <location>
        <begin position="520"/>
        <end position="541"/>
    </location>
</feature>
<name>A0A9Q0JD22_9ROSI</name>
<feature type="non-terminal residue" evidence="7">
    <location>
        <position position="706"/>
    </location>
</feature>
<dbReference type="PANTHER" id="PTHR31636">
    <property type="entry name" value="OSJNBA0084A10.13 PROTEIN-RELATED"/>
    <property type="match status" value="1"/>
</dbReference>
<dbReference type="GO" id="GO:0005634">
    <property type="term" value="C:nucleus"/>
    <property type="evidence" value="ECO:0007669"/>
    <property type="project" value="UniProtKB-SubCell"/>
</dbReference>